<evidence type="ECO:0000256" key="1">
    <source>
        <dbReference type="SAM" id="Phobius"/>
    </source>
</evidence>
<reference evidence="2" key="1">
    <citation type="submission" date="2017-05" db="UniProtKB">
        <authorList>
            <consortium name="EnsemblMetazoa"/>
        </authorList>
    </citation>
    <scope>IDENTIFICATION</scope>
</reference>
<keyword evidence="1" id="KW-0472">Membrane</keyword>
<organism evidence="2">
    <name type="scientific">Amphimedon queenslandica</name>
    <name type="common">Sponge</name>
    <dbReference type="NCBI Taxonomy" id="400682"/>
    <lineage>
        <taxon>Eukaryota</taxon>
        <taxon>Metazoa</taxon>
        <taxon>Porifera</taxon>
        <taxon>Demospongiae</taxon>
        <taxon>Heteroscleromorpha</taxon>
        <taxon>Haplosclerida</taxon>
        <taxon>Niphatidae</taxon>
        <taxon>Amphimedon</taxon>
    </lineage>
</organism>
<keyword evidence="1" id="KW-0812">Transmembrane</keyword>
<keyword evidence="1" id="KW-1133">Transmembrane helix</keyword>
<proteinExistence type="predicted"/>
<dbReference type="EnsemblMetazoa" id="Aqu2.1.42787_001">
    <property type="protein sequence ID" value="Aqu2.1.42787_001"/>
    <property type="gene ID" value="Aqu2.1.42787"/>
</dbReference>
<dbReference type="InParanoid" id="A0A1X7VRQ9"/>
<feature type="transmembrane region" description="Helical" evidence="1">
    <location>
        <begin position="28"/>
        <end position="48"/>
    </location>
</feature>
<evidence type="ECO:0000313" key="2">
    <source>
        <dbReference type="EnsemblMetazoa" id="Aqu2.1.42787_001"/>
    </source>
</evidence>
<accession>A0A1X7VRQ9</accession>
<sequence>MHLGQISGTLKEDLFQENYFSPLGRSGWVLVVGALFVLSLSFGAVLTANDPMPPKIPETFSSWTFGLVLDGDGNVIATEDGGYMARDMVGNRVLLAGSVTTLMRSYSYSNLVLCNKNLTYNTYWDEDGNRTCYIYEFYGPGLMPMWDWIQNASYMGNDFGADVWGNFDDVNETIIMSVPSNNPVMPLDIERDFYYSGEAIRSTYSIFSGFDPNYSPVDDDFDIPTDCQPANGKSDPPLTHFLPHSLHSFRSKEKIHHHMKMNHMKPLHEYKKIPNMLRKRMKKLRK</sequence>
<name>A0A1X7VRQ9_AMPQE</name>
<dbReference type="AlphaFoldDB" id="A0A1X7VRQ9"/>
<protein>
    <submittedName>
        <fullName evidence="2">Uncharacterized protein</fullName>
    </submittedName>
</protein>